<gene>
    <name evidence="5" type="ORF">C8R41DRAFT_156207</name>
</gene>
<dbReference type="InterPro" id="IPR002640">
    <property type="entry name" value="Arylesterase"/>
</dbReference>
<keyword evidence="4" id="KW-0325">Glycoprotein</keyword>
<name>A0ABQ8UYP6_9AGAR</name>
<protein>
    <recommendedName>
        <fullName evidence="7">Serum paraoxonase/arylesterase</fullName>
    </recommendedName>
</protein>
<evidence type="ECO:0000256" key="3">
    <source>
        <dbReference type="ARBA" id="ARBA00023157"/>
    </source>
</evidence>
<evidence type="ECO:0008006" key="7">
    <source>
        <dbReference type="Google" id="ProtNLM"/>
    </source>
</evidence>
<evidence type="ECO:0000313" key="6">
    <source>
        <dbReference type="Proteomes" id="UP001150217"/>
    </source>
</evidence>
<dbReference type="Proteomes" id="UP001150217">
    <property type="component" value="Unassembled WGS sequence"/>
</dbReference>
<evidence type="ECO:0000256" key="1">
    <source>
        <dbReference type="ARBA" id="ARBA00008595"/>
    </source>
</evidence>
<keyword evidence="2" id="KW-0378">Hydrolase</keyword>
<dbReference type="PANTHER" id="PTHR11799">
    <property type="entry name" value="PARAOXONASE"/>
    <property type="match status" value="1"/>
</dbReference>
<dbReference type="Pfam" id="PF01731">
    <property type="entry name" value="Arylesterase"/>
    <property type="match status" value="1"/>
</dbReference>
<sequence length="428" mass="46789">MARLLFSILGSLVAFLAVLYQLYLSPLLQVIGVFRTVENFGLDPAACRGLPEFQACEKIVLHQPTGILYLACSTPESRLAWTPAMGQLNAQNRSADDYIATFDPATSKITRLELQNYHSDQPISVHGMDVVPSSTNRNELFVYLVNHRAPPHEQDAETVGADSVVEIFKTTVSGNQLVHIKTVRDSNIILSPNDVAGDANGKGFYFTNDHSFKISHVRTLRNVFSSTSVGYCHLDHGCKIVASGLYTNNGIVKAPELNASVYVASNMGGKISVFERQAVDDSLILMDVIHIGQALDNLSLDNNGHLWAAAFPKAQDMVEHLTKNPLHLSPVAAFKISVNTGPGSFYGEKYAVEKSYYVAISYTFCLSLSNTHTHTHCSIELTTSDLNPQIFENDGTTVSGSTSVVHDSERGMLFMHGVASHQLVVCRV</sequence>
<proteinExistence type="inferred from homology"/>
<organism evidence="5 6">
    <name type="scientific">Lentinula lateritia</name>
    <dbReference type="NCBI Taxonomy" id="40482"/>
    <lineage>
        <taxon>Eukaryota</taxon>
        <taxon>Fungi</taxon>
        <taxon>Dikarya</taxon>
        <taxon>Basidiomycota</taxon>
        <taxon>Agaricomycotina</taxon>
        <taxon>Agaricomycetes</taxon>
        <taxon>Agaricomycetidae</taxon>
        <taxon>Agaricales</taxon>
        <taxon>Marasmiineae</taxon>
        <taxon>Omphalotaceae</taxon>
        <taxon>Lentinula</taxon>
    </lineage>
</organism>
<comment type="caution">
    <text evidence="5">The sequence shown here is derived from an EMBL/GenBank/DDBJ whole genome shotgun (WGS) entry which is preliminary data.</text>
</comment>
<keyword evidence="6" id="KW-1185">Reference proteome</keyword>
<comment type="similarity">
    <text evidence="1">Belongs to the paraoxonase family.</text>
</comment>
<reference evidence="5" key="1">
    <citation type="submission" date="2022-08" db="EMBL/GenBank/DDBJ databases">
        <title>A Global Phylogenomic Analysis of the Shiitake Genus Lentinula.</title>
        <authorList>
            <consortium name="DOE Joint Genome Institute"/>
            <person name="Sierra-Patev S."/>
            <person name="Min B."/>
            <person name="Naranjo-Ortiz M."/>
            <person name="Looney B."/>
            <person name="Konkel Z."/>
            <person name="Slot J.C."/>
            <person name="Sakamoto Y."/>
            <person name="Steenwyk J.L."/>
            <person name="Rokas A."/>
            <person name="Carro J."/>
            <person name="Camarero S."/>
            <person name="Ferreira P."/>
            <person name="Molpeceres G."/>
            <person name="Ruiz-Duenas F.J."/>
            <person name="Serrano A."/>
            <person name="Henrissat B."/>
            <person name="Drula E."/>
            <person name="Hughes K.W."/>
            <person name="Mata J.L."/>
            <person name="Ishikawa N.K."/>
            <person name="Vargas-Isla R."/>
            <person name="Ushijima S."/>
            <person name="Smith C.A."/>
            <person name="Ahrendt S."/>
            <person name="Andreopoulos W."/>
            <person name="He G."/>
            <person name="Labutti K."/>
            <person name="Lipzen A."/>
            <person name="Ng V."/>
            <person name="Riley R."/>
            <person name="Sandor L."/>
            <person name="Barry K."/>
            <person name="Martinez A.T."/>
            <person name="Xiao Y."/>
            <person name="Gibbons J.G."/>
            <person name="Terashima K."/>
            <person name="Grigoriev I.V."/>
            <person name="Hibbett D.S."/>
        </authorList>
    </citation>
    <scope>NUCLEOTIDE SEQUENCE</scope>
    <source>
        <strain evidence="5">RHP3577 ss4</strain>
    </source>
</reference>
<dbReference type="InterPro" id="IPR011042">
    <property type="entry name" value="6-blade_b-propeller_TolB-like"/>
</dbReference>
<dbReference type="InterPro" id="IPR051288">
    <property type="entry name" value="Serum_paraoxonase/arylesterase"/>
</dbReference>
<dbReference type="Gene3D" id="2.120.10.30">
    <property type="entry name" value="TolB, C-terminal domain"/>
    <property type="match status" value="1"/>
</dbReference>
<accession>A0ABQ8UYP6</accession>
<evidence type="ECO:0000256" key="2">
    <source>
        <dbReference type="ARBA" id="ARBA00022801"/>
    </source>
</evidence>
<dbReference type="EMBL" id="JANVFT010000167">
    <property type="protein sequence ID" value="KAJ4463405.1"/>
    <property type="molecule type" value="Genomic_DNA"/>
</dbReference>
<evidence type="ECO:0000313" key="5">
    <source>
        <dbReference type="EMBL" id="KAJ4463405.1"/>
    </source>
</evidence>
<dbReference type="SUPFAM" id="SSF63829">
    <property type="entry name" value="Calcium-dependent phosphotriesterase"/>
    <property type="match status" value="1"/>
</dbReference>
<dbReference type="PANTHER" id="PTHR11799:SF12">
    <property type="entry name" value="PARAOXONASE-RELATED"/>
    <property type="match status" value="1"/>
</dbReference>
<evidence type="ECO:0000256" key="4">
    <source>
        <dbReference type="ARBA" id="ARBA00023180"/>
    </source>
</evidence>
<keyword evidence="3" id="KW-1015">Disulfide bond</keyword>